<accession>S8DBB9</accession>
<dbReference type="EMBL" id="AUSU01007902">
    <property type="protein sequence ID" value="EPS60008.1"/>
    <property type="molecule type" value="Genomic_DNA"/>
</dbReference>
<dbReference type="AlphaFoldDB" id="S8DBB9"/>
<evidence type="ECO:0000313" key="3">
    <source>
        <dbReference type="Proteomes" id="UP000015453"/>
    </source>
</evidence>
<feature type="non-terminal residue" evidence="2">
    <location>
        <position position="1"/>
    </location>
</feature>
<comment type="caution">
    <text evidence="2">The sequence shown here is derived from an EMBL/GenBank/DDBJ whole genome shotgun (WGS) entry which is preliminary data.</text>
</comment>
<feature type="region of interest" description="Disordered" evidence="1">
    <location>
        <begin position="240"/>
        <end position="278"/>
    </location>
</feature>
<feature type="region of interest" description="Disordered" evidence="1">
    <location>
        <begin position="69"/>
        <end position="111"/>
    </location>
</feature>
<name>S8DBB9_9LAMI</name>
<sequence>EEEEEEEEGGDRRPVALKALDLGDEQRADHSLELVSGYRGFVMEGREEEDEAGFSLTARRLPCKRKAMEVVQIGQPSSGSSERAQRHQWRPSNDINFPPPPAEEGPGMNAADRGNLRIRIGVGESVSANPSFLAASSGHGESFVRNPYLQTGPFRFQDSVSNGNQFLTDVDIRSSAAAVTSSRLPLRDYLFDSTPAPGGGLGLRTISPSGETRSISEHPMFVPPGNGIGNLLDQHIANWSSSSSPSSSGLEGTVGLTYRPGSSSSSAPHHSSSSLRSTRYHQRLSEMMRRSLISPPPRSESAAPAGYHHAGPASRDAGILSLPDGQSHRRRSVNSSSSRSLLLERHLDGLPQLRALAAASSSSSGEGRRNMMTEQIRHVLDLMRRGESLRLEVGLSATF</sequence>
<organism evidence="2 3">
    <name type="scientific">Genlisea aurea</name>
    <dbReference type="NCBI Taxonomy" id="192259"/>
    <lineage>
        <taxon>Eukaryota</taxon>
        <taxon>Viridiplantae</taxon>
        <taxon>Streptophyta</taxon>
        <taxon>Embryophyta</taxon>
        <taxon>Tracheophyta</taxon>
        <taxon>Spermatophyta</taxon>
        <taxon>Magnoliopsida</taxon>
        <taxon>eudicotyledons</taxon>
        <taxon>Gunneridae</taxon>
        <taxon>Pentapetalae</taxon>
        <taxon>asterids</taxon>
        <taxon>lamiids</taxon>
        <taxon>Lamiales</taxon>
        <taxon>Lentibulariaceae</taxon>
        <taxon>Genlisea</taxon>
    </lineage>
</organism>
<feature type="region of interest" description="Disordered" evidence="1">
    <location>
        <begin position="1"/>
        <end position="24"/>
    </location>
</feature>
<proteinExistence type="predicted"/>
<reference evidence="2 3" key="1">
    <citation type="journal article" date="2013" name="BMC Genomics">
        <title>The miniature genome of a carnivorous plant Genlisea aurea contains a low number of genes and short non-coding sequences.</title>
        <authorList>
            <person name="Leushkin E.V."/>
            <person name="Sutormin R.A."/>
            <person name="Nabieva E.R."/>
            <person name="Penin A.A."/>
            <person name="Kondrashov A.S."/>
            <person name="Logacheva M.D."/>
        </authorList>
    </citation>
    <scope>NUCLEOTIDE SEQUENCE [LARGE SCALE GENOMIC DNA]</scope>
</reference>
<feature type="compositionally biased region" description="Low complexity" evidence="1">
    <location>
        <begin position="299"/>
        <end position="314"/>
    </location>
</feature>
<gene>
    <name evidence="2" type="ORF">M569_14796</name>
</gene>
<dbReference type="Proteomes" id="UP000015453">
    <property type="component" value="Unassembled WGS sequence"/>
</dbReference>
<feature type="region of interest" description="Disordered" evidence="1">
    <location>
        <begin position="292"/>
        <end position="339"/>
    </location>
</feature>
<evidence type="ECO:0000313" key="2">
    <source>
        <dbReference type="EMBL" id="EPS60008.1"/>
    </source>
</evidence>
<protein>
    <submittedName>
        <fullName evidence="2">Uncharacterized protein</fullName>
    </submittedName>
</protein>
<evidence type="ECO:0000256" key="1">
    <source>
        <dbReference type="SAM" id="MobiDB-lite"/>
    </source>
</evidence>
<feature type="compositionally biased region" description="Low complexity" evidence="1">
    <location>
        <begin position="262"/>
        <end position="277"/>
    </location>
</feature>
<keyword evidence="3" id="KW-1185">Reference proteome</keyword>